<dbReference type="InterPro" id="IPR001633">
    <property type="entry name" value="EAL_dom"/>
</dbReference>
<dbReference type="PROSITE" id="PS50887">
    <property type="entry name" value="GGDEF"/>
    <property type="match status" value="1"/>
</dbReference>
<feature type="transmembrane region" description="Helical" evidence="1">
    <location>
        <begin position="182"/>
        <end position="201"/>
    </location>
</feature>
<dbReference type="AlphaFoldDB" id="A0A2K9EPZ8"/>
<keyword evidence="1" id="KW-1133">Transmembrane helix</keyword>
<gene>
    <name evidence="4" type="primary">gmr</name>
    <name evidence="4" type="ORF">HVS_14150</name>
</gene>
<proteinExistence type="predicted"/>
<dbReference type="Gene3D" id="3.30.70.270">
    <property type="match status" value="1"/>
</dbReference>
<feature type="transmembrane region" description="Helical" evidence="1">
    <location>
        <begin position="150"/>
        <end position="170"/>
    </location>
</feature>
<feature type="domain" description="EAL" evidence="2">
    <location>
        <begin position="634"/>
        <end position="888"/>
    </location>
</feature>
<organism evidence="4 5">
    <name type="scientific">Acetivibrio saccincola</name>
    <dbReference type="NCBI Taxonomy" id="1677857"/>
    <lineage>
        <taxon>Bacteria</taxon>
        <taxon>Bacillati</taxon>
        <taxon>Bacillota</taxon>
        <taxon>Clostridia</taxon>
        <taxon>Eubacteriales</taxon>
        <taxon>Oscillospiraceae</taxon>
        <taxon>Acetivibrio</taxon>
    </lineage>
</organism>
<evidence type="ECO:0000313" key="4">
    <source>
        <dbReference type="EMBL" id="AUG58691.1"/>
    </source>
</evidence>
<feature type="transmembrane region" description="Helical" evidence="1">
    <location>
        <begin position="112"/>
        <end position="129"/>
    </location>
</feature>
<dbReference type="SUPFAM" id="SSF141868">
    <property type="entry name" value="EAL domain-like"/>
    <property type="match status" value="1"/>
</dbReference>
<feature type="transmembrane region" description="Helical" evidence="1">
    <location>
        <begin position="42"/>
        <end position="61"/>
    </location>
</feature>
<protein>
    <submittedName>
        <fullName evidence="4">Cyclic di-GMP phosphodiesterase Gmr</fullName>
        <ecNumber evidence="4">3.1.4.52</ecNumber>
    </submittedName>
</protein>
<dbReference type="Proteomes" id="UP000233534">
    <property type="component" value="Chromosome"/>
</dbReference>
<keyword evidence="5" id="KW-1185">Reference proteome</keyword>
<keyword evidence="1" id="KW-0812">Transmembrane</keyword>
<dbReference type="FunFam" id="3.20.20.450:FF:000001">
    <property type="entry name" value="Cyclic di-GMP phosphodiesterase yahA"/>
    <property type="match status" value="1"/>
</dbReference>
<sequence length="910" mass="104265">MERKITTTGTVASEKSHKNIILLLALAVISFLSRFYDLPFSYGINFAFGNVSIFLILRYYGVTKAFIVAAIVNLLEWYFLNPNFYILFFTLEILFVGILYKKTKYNVLFIDALYWIFVGSPAIAIVFYLHRGTIGNECYLIMVNKSINGFLNMLIADMIMSYIPIQKIAGLKKSKFADLNKMLIHLTIASVFGPFLLYTLLDGWLSQERMNAEVCSMLERTGSSIMSEASEWEIKELRKVRLKSPLQLSKFSSIIEKNPIEEGIEILLVDKSHNVYITNTDDGQYKEVYNWQDNGEITKIDDNTFQWLPAHKGLSFDLSRWSQGFYINTKTFDNVDLVILVKKPLRNHIENAWENYLNKLLVLLGFSVASISVAIAMSSFLSRDLSKLTISTTGLPEKLKRQESIEWPNISFSQVNSLVENFKVMSENLVNLFSETRIMNNQLLLQTRELEKSREQMRRLAYYDTLTELPNRLCFTEYLENLLNSPEKKKLAVMFIDLNRFKRINDTLGHEIGDILIKEIGKRLSYFLKEDSFVARLGGDEFVVVLEYRDIEMVSKAAASINKMLSDTVVIRQDGKVHELHVAGSIGISLYPDDAFEKSTLLKKADIAMYAAKETGENTYKFYSELTELDTVEKLFLEQNLCKALERDEIIINYQPKMDVKTGEISGAEALIRWNSPQHGLISPAEFIPLAEEIGIINQIGEWVLIEACKQNKMWQDKGYPKMRISVNLSLRQLKGNNFVKTVERALEISGLESKYLELEITEGFFMKNSEYVIEILTELKNMGICISIDDFGTGYSSLGRIKELPVNILKIDRSFVTNICCEESNKAIVVAIIELAHSLGLRVLAEGVETIEDLNVLRELHCDEIQGYYLSKSLPAEEFEKFILGFMAEQIERSKQIKGMEVAYHEKKY</sequence>
<dbReference type="RefSeq" id="WP_101303302.1">
    <property type="nucleotide sequence ID" value="NZ_CP025197.1"/>
</dbReference>
<evidence type="ECO:0000256" key="1">
    <source>
        <dbReference type="SAM" id="Phobius"/>
    </source>
</evidence>
<reference evidence="4 5" key="1">
    <citation type="submission" date="2017-12" db="EMBL/GenBank/DDBJ databases">
        <title>Complete genome sequence of Herbivorax saccincola GGR1, a novel Cellulosome-producing hydrolytic bacterium in a thermophilic biogas plant, established by Illumina and Nanopore MinION sequencing.</title>
        <authorList>
            <person name="Pechtl A."/>
            <person name="Ruckert C."/>
            <person name="Koeck D.E."/>
            <person name="Maus I."/>
            <person name="Winkler A."/>
            <person name="Kalinowski J."/>
            <person name="Puhler A."/>
            <person name="Schwarz W.W."/>
            <person name="Zverlov V.V."/>
            <person name="Schluter A."/>
            <person name="Liebl W."/>
        </authorList>
    </citation>
    <scope>NUCLEOTIDE SEQUENCE [LARGE SCALE GENOMIC DNA]</scope>
    <source>
        <strain evidence="5">SR1</strain>
    </source>
</reference>
<keyword evidence="4" id="KW-0378">Hydrolase</keyword>
<dbReference type="PANTHER" id="PTHR33121">
    <property type="entry name" value="CYCLIC DI-GMP PHOSPHODIESTERASE PDEF"/>
    <property type="match status" value="1"/>
</dbReference>
<dbReference type="Pfam" id="PF00563">
    <property type="entry name" value="EAL"/>
    <property type="match status" value="1"/>
</dbReference>
<accession>A0A2K9EPZ8</accession>
<dbReference type="InterPro" id="IPR043128">
    <property type="entry name" value="Rev_trsase/Diguanyl_cyclase"/>
</dbReference>
<dbReference type="KEGG" id="hsc:HVS_14150"/>
<evidence type="ECO:0000313" key="5">
    <source>
        <dbReference type="Proteomes" id="UP000233534"/>
    </source>
</evidence>
<dbReference type="InterPro" id="IPR000160">
    <property type="entry name" value="GGDEF_dom"/>
</dbReference>
<dbReference type="CDD" id="cd01948">
    <property type="entry name" value="EAL"/>
    <property type="match status" value="1"/>
</dbReference>
<dbReference type="PANTHER" id="PTHR33121:SF71">
    <property type="entry name" value="OXYGEN SENSOR PROTEIN DOSP"/>
    <property type="match status" value="1"/>
</dbReference>
<dbReference type="SMART" id="SM00267">
    <property type="entry name" value="GGDEF"/>
    <property type="match status" value="1"/>
</dbReference>
<keyword evidence="1" id="KW-0472">Membrane</keyword>
<feature type="transmembrane region" description="Helical" evidence="1">
    <location>
        <begin position="82"/>
        <end position="100"/>
    </location>
</feature>
<dbReference type="SMART" id="SM00052">
    <property type="entry name" value="EAL"/>
    <property type="match status" value="1"/>
</dbReference>
<dbReference type="EMBL" id="CP025197">
    <property type="protein sequence ID" value="AUG58691.1"/>
    <property type="molecule type" value="Genomic_DNA"/>
</dbReference>
<dbReference type="InterPro" id="IPR029787">
    <property type="entry name" value="Nucleotide_cyclase"/>
</dbReference>
<dbReference type="Pfam" id="PF00990">
    <property type="entry name" value="GGDEF"/>
    <property type="match status" value="1"/>
</dbReference>
<dbReference type="NCBIfam" id="TIGR00254">
    <property type="entry name" value="GGDEF"/>
    <property type="match status" value="1"/>
</dbReference>
<feature type="transmembrane region" description="Helical" evidence="1">
    <location>
        <begin position="20"/>
        <end position="36"/>
    </location>
</feature>
<evidence type="ECO:0000259" key="2">
    <source>
        <dbReference type="PROSITE" id="PS50883"/>
    </source>
</evidence>
<dbReference type="PROSITE" id="PS50883">
    <property type="entry name" value="EAL"/>
    <property type="match status" value="1"/>
</dbReference>
<feature type="domain" description="GGDEF" evidence="3">
    <location>
        <begin position="489"/>
        <end position="625"/>
    </location>
</feature>
<dbReference type="InterPro" id="IPR050706">
    <property type="entry name" value="Cyclic-di-GMP_PDE-like"/>
</dbReference>
<evidence type="ECO:0000259" key="3">
    <source>
        <dbReference type="PROSITE" id="PS50887"/>
    </source>
</evidence>
<dbReference type="InterPro" id="IPR035919">
    <property type="entry name" value="EAL_sf"/>
</dbReference>
<feature type="transmembrane region" description="Helical" evidence="1">
    <location>
        <begin position="360"/>
        <end position="381"/>
    </location>
</feature>
<dbReference type="EC" id="3.1.4.52" evidence="4"/>
<dbReference type="GO" id="GO:0071111">
    <property type="term" value="F:cyclic-guanylate-specific phosphodiesterase activity"/>
    <property type="evidence" value="ECO:0007669"/>
    <property type="project" value="UniProtKB-EC"/>
</dbReference>
<dbReference type="Gene3D" id="3.20.20.450">
    <property type="entry name" value="EAL domain"/>
    <property type="match status" value="1"/>
</dbReference>
<dbReference type="CDD" id="cd01949">
    <property type="entry name" value="GGDEF"/>
    <property type="match status" value="1"/>
</dbReference>
<dbReference type="SUPFAM" id="SSF55073">
    <property type="entry name" value="Nucleotide cyclase"/>
    <property type="match status" value="1"/>
</dbReference>
<name>A0A2K9EPZ8_9FIRM</name>